<evidence type="ECO:0000313" key="2">
    <source>
        <dbReference type="Proteomes" id="UP000262477"/>
    </source>
</evidence>
<protein>
    <submittedName>
        <fullName evidence="1">Uncharacterized protein</fullName>
    </submittedName>
</protein>
<sequence length="82" mass="8471">MAAGALPIVATAPAHATTKQCTSFLADFGYTVGPKVRSACSLAGTGDWITRHGNVGFCQGILTAIRVKPEHANKACDLGLEN</sequence>
<comment type="caution">
    <text evidence="1">The sequence shown here is derived from an EMBL/GenBank/DDBJ whole genome shotgun (WGS) entry which is preliminary data.</text>
</comment>
<proteinExistence type="predicted"/>
<accession>A0A371Q0K0</accession>
<dbReference type="EMBL" id="QUAC01000175">
    <property type="protein sequence ID" value="REK88292.1"/>
    <property type="molecule type" value="Genomic_DNA"/>
</dbReference>
<dbReference type="AlphaFoldDB" id="A0A371Q0K0"/>
<organism evidence="1 2">
    <name type="scientific">Streptomyces inhibens</name>
    <dbReference type="NCBI Taxonomy" id="2293571"/>
    <lineage>
        <taxon>Bacteria</taxon>
        <taxon>Bacillati</taxon>
        <taxon>Actinomycetota</taxon>
        <taxon>Actinomycetes</taxon>
        <taxon>Kitasatosporales</taxon>
        <taxon>Streptomycetaceae</taxon>
        <taxon>Streptomyces</taxon>
    </lineage>
</organism>
<evidence type="ECO:0000313" key="1">
    <source>
        <dbReference type="EMBL" id="REK88292.1"/>
    </source>
</evidence>
<dbReference type="Proteomes" id="UP000262477">
    <property type="component" value="Unassembled WGS sequence"/>
</dbReference>
<keyword evidence="2" id="KW-1185">Reference proteome</keyword>
<gene>
    <name evidence="1" type="ORF">DY245_22175</name>
</gene>
<name>A0A371Q0K0_STRIH</name>
<reference evidence="1 2" key="1">
    <citation type="submission" date="2018-08" db="EMBL/GenBank/DDBJ databases">
        <title>Streptomyces NEAU-D10 sp. nov., a novel Actinomycete isolated from soil.</title>
        <authorList>
            <person name="Jin L."/>
        </authorList>
    </citation>
    <scope>NUCLEOTIDE SEQUENCE [LARGE SCALE GENOMIC DNA]</scope>
    <source>
        <strain evidence="1 2">NEAU-D10</strain>
    </source>
</reference>